<dbReference type="Pfam" id="PF00248">
    <property type="entry name" value="Aldo_ket_red"/>
    <property type="match status" value="1"/>
</dbReference>
<dbReference type="InterPro" id="IPR023210">
    <property type="entry name" value="NADP_OxRdtase_dom"/>
</dbReference>
<dbReference type="SUPFAM" id="SSF51430">
    <property type="entry name" value="NAD(P)-linked oxidoreductase"/>
    <property type="match status" value="1"/>
</dbReference>
<protein>
    <recommendedName>
        <fullName evidence="7">NADP-dependent oxidoreductase domain-containing protein</fullName>
    </recommendedName>
</protein>
<dbReference type="InterPro" id="IPR020471">
    <property type="entry name" value="AKR"/>
</dbReference>
<dbReference type="PANTHER" id="PTHR43827:SF3">
    <property type="entry name" value="NADP-DEPENDENT OXIDOREDUCTASE DOMAIN-CONTAINING PROTEIN"/>
    <property type="match status" value="1"/>
</dbReference>
<dbReference type="PIRSF" id="PIRSF000097">
    <property type="entry name" value="AKR"/>
    <property type="match status" value="1"/>
</dbReference>
<feature type="binding site" evidence="5">
    <location>
        <position position="148"/>
    </location>
    <ligand>
        <name>substrate</name>
    </ligand>
</feature>
<dbReference type="AlphaFoldDB" id="A0A1B6CHW2"/>
<dbReference type="PANTHER" id="PTHR43827">
    <property type="entry name" value="2,5-DIKETO-D-GLUCONIC ACID REDUCTASE"/>
    <property type="match status" value="1"/>
</dbReference>
<accession>A0A1B6CHW2</accession>
<dbReference type="Gene3D" id="3.20.20.100">
    <property type="entry name" value="NADP-dependent oxidoreductase domain"/>
    <property type="match status" value="1"/>
</dbReference>
<dbReference type="CDD" id="cd19136">
    <property type="entry name" value="AKR_DrGR-like"/>
    <property type="match status" value="1"/>
</dbReference>
<feature type="domain" description="NADP-dependent oxidoreductase" evidence="7">
    <location>
        <begin position="53"/>
        <end position="310"/>
    </location>
</feature>
<dbReference type="GO" id="GO:0016616">
    <property type="term" value="F:oxidoreductase activity, acting on the CH-OH group of donors, NAD or NADP as acceptor"/>
    <property type="evidence" value="ECO:0007669"/>
    <property type="project" value="UniProtKB-ARBA"/>
</dbReference>
<dbReference type="EMBL" id="GEDC01024270">
    <property type="protein sequence ID" value="JAS13028.1"/>
    <property type="molecule type" value="Transcribed_RNA"/>
</dbReference>
<comment type="similarity">
    <text evidence="1">Belongs to the aldo/keto reductase family.</text>
</comment>
<dbReference type="PRINTS" id="PR00069">
    <property type="entry name" value="ALDKETRDTASE"/>
</dbReference>
<evidence type="ECO:0000313" key="8">
    <source>
        <dbReference type="EMBL" id="JAS13028.1"/>
    </source>
</evidence>
<keyword evidence="3" id="KW-0560">Oxidoreductase</keyword>
<evidence type="ECO:0000256" key="5">
    <source>
        <dbReference type="PIRSR" id="PIRSR000097-2"/>
    </source>
</evidence>
<gene>
    <name evidence="8" type="ORF">g.34048</name>
</gene>
<evidence type="ECO:0000256" key="4">
    <source>
        <dbReference type="PIRSR" id="PIRSR000097-1"/>
    </source>
</evidence>
<organism evidence="8">
    <name type="scientific">Clastoptera arizonana</name>
    <name type="common">Arizona spittle bug</name>
    <dbReference type="NCBI Taxonomy" id="38151"/>
    <lineage>
        <taxon>Eukaryota</taxon>
        <taxon>Metazoa</taxon>
        <taxon>Ecdysozoa</taxon>
        <taxon>Arthropoda</taxon>
        <taxon>Hexapoda</taxon>
        <taxon>Insecta</taxon>
        <taxon>Pterygota</taxon>
        <taxon>Neoptera</taxon>
        <taxon>Paraneoptera</taxon>
        <taxon>Hemiptera</taxon>
        <taxon>Auchenorrhyncha</taxon>
        <taxon>Cercopoidea</taxon>
        <taxon>Clastopteridae</taxon>
        <taxon>Clastoptera</taxon>
    </lineage>
</organism>
<evidence type="ECO:0000256" key="3">
    <source>
        <dbReference type="ARBA" id="ARBA00023002"/>
    </source>
</evidence>
<dbReference type="InterPro" id="IPR036812">
    <property type="entry name" value="NAD(P)_OxRdtase_dom_sf"/>
</dbReference>
<dbReference type="FunFam" id="3.20.20.100:FF:000002">
    <property type="entry name" value="2,5-diketo-D-gluconic acid reductase A"/>
    <property type="match status" value="1"/>
</dbReference>
<evidence type="ECO:0000256" key="2">
    <source>
        <dbReference type="ARBA" id="ARBA00022857"/>
    </source>
</evidence>
<sequence length="329" mass="37137">MRKCFFSIITYLRVMDTFKEVSGAYQGVSDLLSKHKVLSSKYCLNSGTSMPILGFGTYQIRSHQIYETLDTALGCGYTNIDTAAVYYNEEAIGQALKDLLPKYGLQREDIFITTKLSPRDVGKSRVNDAVKRALQNLNTDYIDLFLIHWPGAQGIGTTDSQNPRLRMETWLELIDLHNKGNGVLRAIGVSNFMTHHLEQIITLTGVPPAVNQIEFHPYYLHPKELYEVCAKHNILLQAYSSLGGTGNPTLIQNATIEECAKKHCVSPAQVLLRWALQAGYAIIPKSITPDKIRMNAKLDFELTNEEMNLIFTLNKKFNEKFAWDPVNVM</sequence>
<feature type="site" description="Lowers pKa of active site Tyr" evidence="6">
    <location>
        <position position="115"/>
    </location>
</feature>
<proteinExistence type="inferred from homology"/>
<evidence type="ECO:0000259" key="7">
    <source>
        <dbReference type="Pfam" id="PF00248"/>
    </source>
</evidence>
<reference evidence="8" key="1">
    <citation type="submission" date="2015-12" db="EMBL/GenBank/DDBJ databases">
        <title>De novo transcriptome assembly of four potential Pierce s Disease insect vectors from Arizona vineyards.</title>
        <authorList>
            <person name="Tassone E.E."/>
        </authorList>
    </citation>
    <scope>NUCLEOTIDE SEQUENCE</scope>
</reference>
<evidence type="ECO:0000256" key="6">
    <source>
        <dbReference type="PIRSR" id="PIRSR000097-3"/>
    </source>
</evidence>
<evidence type="ECO:0000256" key="1">
    <source>
        <dbReference type="ARBA" id="ARBA00007905"/>
    </source>
</evidence>
<feature type="active site" description="Proton donor" evidence="4">
    <location>
        <position position="86"/>
    </location>
</feature>
<name>A0A1B6CHW2_9HEMI</name>
<keyword evidence="2" id="KW-0521">NADP</keyword>